<comment type="caution">
    <text evidence="16">The sequence shown here is derived from an EMBL/GenBank/DDBJ whole genome shotgun (WGS) entry which is preliminary data.</text>
</comment>
<feature type="domain" description="Helicase ATP-binding" evidence="13">
    <location>
        <begin position="135"/>
        <end position="279"/>
    </location>
</feature>
<feature type="compositionally biased region" description="Basic residues" evidence="12">
    <location>
        <begin position="639"/>
        <end position="650"/>
    </location>
</feature>
<dbReference type="Gene3D" id="3.40.50.300">
    <property type="entry name" value="P-loop containing nucleotide triphosphate hydrolases"/>
    <property type="match status" value="3"/>
</dbReference>
<evidence type="ECO:0000256" key="7">
    <source>
        <dbReference type="ARBA" id="ARBA00022884"/>
    </source>
</evidence>
<dbReference type="InterPro" id="IPR011545">
    <property type="entry name" value="DEAD/DEAH_box_helicase_dom"/>
</dbReference>
<evidence type="ECO:0000313" key="17">
    <source>
        <dbReference type="Proteomes" id="UP001217089"/>
    </source>
</evidence>
<keyword evidence="5 10" id="KW-0347">Helicase</keyword>
<sequence length="767" mass="88356">MTKKGKLQNIQKKHKIGKKKIGQSPNLNRGNDSSVTNSPKRKKRQKKESKVEADEYSDVEVVPTVDNQMITEDYIQYNEENSEDETKDTRKWVTEQNRKKKKSGGFQSMGLSHAVFKGVTRKRYKIPTPIQRKTIPIILDNKDVVAMARTGSGKTAAFLIPMFEKFKSHTAVTGARGLILSPTRELALQTLKFTKELGKIIATPGRLLHVLVEMNLKLKTVEYVVFDEADRLFEMGFQEQLHEIINRLPESRQTLLFSATLPKLLVEFAKAGLHDPTLIRLDVETKLSDMLKMSFFSCREDDKPAILVHLLQNVIDKLEQTVILQRAGITSTVVYSSLDQTARKINIAKFQNKKSMVLLVTDIAARGIDIPLLDNVINYNFPAKAKLFVHRVGRVARAGRSGTAFSIISMDEVPFLLDLHVFLGRPLKIVPVQSTNNPDEDGLYGKVPQSVIDDMEENLRIWHEESTDMKNMVKVCSNAMKQYIRSRPASATESIKRFKEMNRDGILLGNHPIFGQTNNKVEAERSNLLNALKSYKSNATVFEINSTAKNKGFDVMKKKRQFHQRVVQQRCERIEEKRSKLSDQLQNREIRDEENYLSYRPADYQSERGYSLGTSFDQEVASASLDLTGDEENHLRKMKSQMKWDRKKKKFVQDSIQDPKKKKIRTENWKNRNKIGEAEEDSEDDSGKQQKKSVLKKRLRHTKGMDNELNKSEKRKKFRPAKSELKRPEQILKSRKIKAKKQAFQKQRQKIHQKRRNFSAQKAKKNR</sequence>
<feature type="compositionally biased region" description="Polar residues" evidence="12">
    <location>
        <begin position="24"/>
        <end position="38"/>
    </location>
</feature>
<evidence type="ECO:0000256" key="9">
    <source>
        <dbReference type="PROSITE-ProRule" id="PRU00552"/>
    </source>
</evidence>
<accession>A0ABQ9FXP7</accession>
<dbReference type="Pfam" id="PF08147">
    <property type="entry name" value="DBP10CT"/>
    <property type="match status" value="1"/>
</dbReference>
<reference evidence="16 17" key="1">
    <citation type="submission" date="2022-12" db="EMBL/GenBank/DDBJ databases">
        <title>Chromosome-level genome of Tegillarca granosa.</title>
        <authorList>
            <person name="Kim J."/>
        </authorList>
    </citation>
    <scope>NUCLEOTIDE SEQUENCE [LARGE SCALE GENOMIC DNA]</scope>
    <source>
        <strain evidence="16">Teg-2019</strain>
        <tissue evidence="16">Adductor muscle</tissue>
    </source>
</reference>
<dbReference type="PANTHER" id="PTHR47959">
    <property type="entry name" value="ATP-DEPENDENT RNA HELICASE RHLE-RELATED"/>
    <property type="match status" value="1"/>
</dbReference>
<dbReference type="InterPro" id="IPR000629">
    <property type="entry name" value="RNA-helicase_DEAD-box_CS"/>
</dbReference>
<feature type="domain" description="DEAD-box RNA helicase Q" evidence="15">
    <location>
        <begin position="104"/>
        <end position="132"/>
    </location>
</feature>
<dbReference type="InterPro" id="IPR014001">
    <property type="entry name" value="Helicase_ATP-bd"/>
</dbReference>
<feature type="compositionally biased region" description="Basic and acidic residues" evidence="12">
    <location>
        <begin position="665"/>
        <end position="677"/>
    </location>
</feature>
<evidence type="ECO:0000259" key="15">
    <source>
        <dbReference type="PROSITE" id="PS51195"/>
    </source>
</evidence>
<evidence type="ECO:0000256" key="4">
    <source>
        <dbReference type="ARBA" id="ARBA00022801"/>
    </source>
</evidence>
<dbReference type="InterPro" id="IPR014014">
    <property type="entry name" value="RNA_helicase_DEAD_Q_motif"/>
</dbReference>
<evidence type="ECO:0000256" key="3">
    <source>
        <dbReference type="ARBA" id="ARBA00022741"/>
    </source>
</evidence>
<feature type="compositionally biased region" description="Basic residues" evidence="12">
    <location>
        <begin position="689"/>
        <end position="702"/>
    </location>
</feature>
<evidence type="ECO:0000256" key="11">
    <source>
        <dbReference type="SAM" id="Coils"/>
    </source>
</evidence>
<dbReference type="CDD" id="cd18787">
    <property type="entry name" value="SF2_C_DEAD"/>
    <property type="match status" value="1"/>
</dbReference>
<dbReference type="PROSITE" id="PS51192">
    <property type="entry name" value="HELICASE_ATP_BIND_1"/>
    <property type="match status" value="1"/>
</dbReference>
<feature type="domain" description="Helicase C-terminal" evidence="14">
    <location>
        <begin position="290"/>
        <end position="438"/>
    </location>
</feature>
<feature type="compositionally biased region" description="Basic residues" evidence="12">
    <location>
        <begin position="1"/>
        <end position="21"/>
    </location>
</feature>
<name>A0ABQ9FXP7_TEGGR</name>
<evidence type="ECO:0000313" key="16">
    <source>
        <dbReference type="EMBL" id="KAJ8322009.1"/>
    </source>
</evidence>
<dbReference type="PROSITE" id="PS51195">
    <property type="entry name" value="Q_MOTIF"/>
    <property type="match status" value="1"/>
</dbReference>
<dbReference type="PANTHER" id="PTHR47959:SF8">
    <property type="entry name" value="RNA HELICASE"/>
    <property type="match status" value="1"/>
</dbReference>
<dbReference type="InterPro" id="IPR050079">
    <property type="entry name" value="DEAD_box_RNA_helicase"/>
</dbReference>
<feature type="compositionally biased region" description="Basic and acidic residues" evidence="12">
    <location>
        <begin position="87"/>
        <end position="97"/>
    </location>
</feature>
<protein>
    <recommendedName>
        <fullName evidence="2">RNA helicase</fullName>
        <ecNumber evidence="2">3.6.4.13</ecNumber>
    </recommendedName>
</protein>
<dbReference type="SMART" id="SM01123">
    <property type="entry name" value="DBP10CT"/>
    <property type="match status" value="1"/>
</dbReference>
<keyword evidence="6 10" id="KW-0067">ATP-binding</keyword>
<dbReference type="SUPFAM" id="SSF52540">
    <property type="entry name" value="P-loop containing nucleoside triphosphate hydrolases"/>
    <property type="match status" value="2"/>
</dbReference>
<dbReference type="InterPro" id="IPR001650">
    <property type="entry name" value="Helicase_C-like"/>
</dbReference>
<dbReference type="EC" id="3.6.4.13" evidence="2"/>
<dbReference type="PROSITE" id="PS00039">
    <property type="entry name" value="DEAD_ATP_HELICASE"/>
    <property type="match status" value="1"/>
</dbReference>
<keyword evidence="4 10" id="KW-0378">Hydrolase</keyword>
<dbReference type="Proteomes" id="UP001217089">
    <property type="component" value="Unassembled WGS sequence"/>
</dbReference>
<dbReference type="Pfam" id="PF00270">
    <property type="entry name" value="DEAD"/>
    <property type="match status" value="2"/>
</dbReference>
<dbReference type="SMART" id="SM00490">
    <property type="entry name" value="HELICc"/>
    <property type="match status" value="1"/>
</dbReference>
<evidence type="ECO:0000256" key="5">
    <source>
        <dbReference type="ARBA" id="ARBA00022806"/>
    </source>
</evidence>
<organism evidence="16 17">
    <name type="scientific">Tegillarca granosa</name>
    <name type="common">Malaysian cockle</name>
    <name type="synonym">Anadara granosa</name>
    <dbReference type="NCBI Taxonomy" id="220873"/>
    <lineage>
        <taxon>Eukaryota</taxon>
        <taxon>Metazoa</taxon>
        <taxon>Spiralia</taxon>
        <taxon>Lophotrochozoa</taxon>
        <taxon>Mollusca</taxon>
        <taxon>Bivalvia</taxon>
        <taxon>Autobranchia</taxon>
        <taxon>Pteriomorphia</taxon>
        <taxon>Arcoida</taxon>
        <taxon>Arcoidea</taxon>
        <taxon>Arcidae</taxon>
        <taxon>Tegillarca</taxon>
    </lineage>
</organism>
<keyword evidence="7" id="KW-0694">RNA-binding</keyword>
<feature type="region of interest" description="Disordered" evidence="12">
    <location>
        <begin position="77"/>
        <end position="106"/>
    </location>
</feature>
<keyword evidence="3 10" id="KW-0547">Nucleotide-binding</keyword>
<keyword evidence="17" id="KW-1185">Reference proteome</keyword>
<dbReference type="PROSITE" id="PS51194">
    <property type="entry name" value="HELICASE_CTER"/>
    <property type="match status" value="1"/>
</dbReference>
<evidence type="ECO:0000259" key="13">
    <source>
        <dbReference type="PROSITE" id="PS51192"/>
    </source>
</evidence>
<dbReference type="Pfam" id="PF00271">
    <property type="entry name" value="Helicase_C"/>
    <property type="match status" value="1"/>
</dbReference>
<feature type="coiled-coil region" evidence="11">
    <location>
        <begin position="564"/>
        <end position="591"/>
    </location>
</feature>
<feature type="region of interest" description="Disordered" evidence="12">
    <location>
        <begin position="639"/>
        <end position="767"/>
    </location>
</feature>
<evidence type="ECO:0000256" key="12">
    <source>
        <dbReference type="SAM" id="MobiDB-lite"/>
    </source>
</evidence>
<dbReference type="InterPro" id="IPR012541">
    <property type="entry name" value="DBP10_C"/>
</dbReference>
<proteinExistence type="inferred from homology"/>
<feature type="short sequence motif" description="Q motif" evidence="9">
    <location>
        <begin position="104"/>
        <end position="132"/>
    </location>
</feature>
<gene>
    <name evidence="16" type="ORF">KUTeg_000480</name>
</gene>
<feature type="compositionally biased region" description="Basic and acidic residues" evidence="12">
    <location>
        <begin position="703"/>
        <end position="712"/>
    </location>
</feature>
<dbReference type="EMBL" id="JARBDR010000018">
    <property type="protein sequence ID" value="KAJ8322009.1"/>
    <property type="molecule type" value="Genomic_DNA"/>
</dbReference>
<feature type="region of interest" description="Disordered" evidence="12">
    <location>
        <begin position="1"/>
        <end position="58"/>
    </location>
</feature>
<evidence type="ECO:0000256" key="1">
    <source>
        <dbReference type="ARBA" id="ARBA00010379"/>
    </source>
</evidence>
<comment type="similarity">
    <text evidence="1">Belongs to the DEAD box helicase family. DDX54/DBP10 subfamily.</text>
</comment>
<evidence type="ECO:0000256" key="6">
    <source>
        <dbReference type="ARBA" id="ARBA00022840"/>
    </source>
</evidence>
<comment type="catalytic activity">
    <reaction evidence="8">
        <text>ATP + H2O = ADP + phosphate + H(+)</text>
        <dbReference type="Rhea" id="RHEA:13065"/>
        <dbReference type="ChEBI" id="CHEBI:15377"/>
        <dbReference type="ChEBI" id="CHEBI:15378"/>
        <dbReference type="ChEBI" id="CHEBI:30616"/>
        <dbReference type="ChEBI" id="CHEBI:43474"/>
        <dbReference type="ChEBI" id="CHEBI:456216"/>
        <dbReference type="EC" id="3.6.4.13"/>
    </reaction>
</comment>
<evidence type="ECO:0000256" key="10">
    <source>
        <dbReference type="RuleBase" id="RU000492"/>
    </source>
</evidence>
<dbReference type="SMART" id="SM00487">
    <property type="entry name" value="DEXDc"/>
    <property type="match status" value="1"/>
</dbReference>
<feature type="compositionally biased region" description="Basic and acidic residues" evidence="12">
    <location>
        <begin position="721"/>
        <end position="732"/>
    </location>
</feature>
<dbReference type="InterPro" id="IPR027417">
    <property type="entry name" value="P-loop_NTPase"/>
</dbReference>
<evidence type="ECO:0000256" key="8">
    <source>
        <dbReference type="ARBA" id="ARBA00047984"/>
    </source>
</evidence>
<evidence type="ECO:0000256" key="2">
    <source>
        <dbReference type="ARBA" id="ARBA00012552"/>
    </source>
</evidence>
<keyword evidence="11" id="KW-0175">Coiled coil</keyword>
<evidence type="ECO:0000259" key="14">
    <source>
        <dbReference type="PROSITE" id="PS51194"/>
    </source>
</evidence>
<feature type="compositionally biased region" description="Basic residues" evidence="12">
    <location>
        <begin position="733"/>
        <end position="767"/>
    </location>
</feature>